<keyword evidence="1 3" id="KW-0689">Ribosomal protein</keyword>
<dbReference type="Proteomes" id="UP001266305">
    <property type="component" value="Unassembled WGS sequence"/>
</dbReference>
<reference evidence="3 4" key="1">
    <citation type="submission" date="2023-05" db="EMBL/GenBank/DDBJ databases">
        <title>B98-5 Cell Line De Novo Hybrid Assembly: An Optical Mapping Approach.</title>
        <authorList>
            <person name="Kananen K."/>
            <person name="Auerbach J.A."/>
            <person name="Kautto E."/>
            <person name="Blachly J.S."/>
        </authorList>
    </citation>
    <scope>NUCLEOTIDE SEQUENCE [LARGE SCALE GENOMIC DNA]</scope>
    <source>
        <strain evidence="3">B95-8</strain>
        <tissue evidence="3">Cell line</tissue>
    </source>
</reference>
<sequence length="95" mass="11198">MWNWTGHFGLGQDIQHKSDLTCFVKWPHYSRLQQQKATLSKQLKVPSVIKQCTKALDHQRAKWGKLAGKYKPETKQEKQQQLLAWDKKKAKRTSH</sequence>
<comment type="caution">
    <text evidence="3">The sequence shown here is derived from an EMBL/GenBank/DDBJ whole genome shotgun (WGS) entry which is preliminary data.</text>
</comment>
<evidence type="ECO:0000313" key="4">
    <source>
        <dbReference type="Proteomes" id="UP001266305"/>
    </source>
</evidence>
<gene>
    <name evidence="3" type="primary">RPL7A_11</name>
    <name evidence="3" type="ORF">P7K49_006832</name>
</gene>
<dbReference type="PRINTS" id="PR00882">
    <property type="entry name" value="RIBOSOMALL7A"/>
</dbReference>
<comment type="similarity">
    <text evidence="1">Belongs to the eukaryotic ribosomal protein eL8 family.</text>
</comment>
<evidence type="ECO:0000256" key="2">
    <source>
        <dbReference type="SAM" id="MobiDB-lite"/>
    </source>
</evidence>
<dbReference type="InterPro" id="IPR029064">
    <property type="entry name" value="Ribosomal_eL30-like_sf"/>
</dbReference>
<proteinExistence type="inferred from homology"/>
<accession>A0ABQ9W3I5</accession>
<keyword evidence="1" id="KW-0687">Ribonucleoprotein</keyword>
<dbReference type="GO" id="GO:0005840">
    <property type="term" value="C:ribosome"/>
    <property type="evidence" value="ECO:0007669"/>
    <property type="project" value="UniProtKB-KW"/>
</dbReference>
<evidence type="ECO:0000313" key="3">
    <source>
        <dbReference type="EMBL" id="KAK2116206.1"/>
    </source>
</evidence>
<dbReference type="EMBL" id="JASSZA010000003">
    <property type="protein sequence ID" value="KAK2116206.1"/>
    <property type="molecule type" value="Genomic_DNA"/>
</dbReference>
<comment type="function">
    <text evidence="1">Component of the ribosome.</text>
</comment>
<organism evidence="3 4">
    <name type="scientific">Saguinus oedipus</name>
    <name type="common">Cotton-top tamarin</name>
    <name type="synonym">Oedipomidas oedipus</name>
    <dbReference type="NCBI Taxonomy" id="9490"/>
    <lineage>
        <taxon>Eukaryota</taxon>
        <taxon>Metazoa</taxon>
        <taxon>Chordata</taxon>
        <taxon>Craniata</taxon>
        <taxon>Vertebrata</taxon>
        <taxon>Euteleostomi</taxon>
        <taxon>Mammalia</taxon>
        <taxon>Eutheria</taxon>
        <taxon>Euarchontoglires</taxon>
        <taxon>Primates</taxon>
        <taxon>Haplorrhini</taxon>
        <taxon>Platyrrhini</taxon>
        <taxon>Cebidae</taxon>
        <taxon>Callitrichinae</taxon>
        <taxon>Saguinus</taxon>
    </lineage>
</organism>
<evidence type="ECO:0000256" key="1">
    <source>
        <dbReference type="RuleBase" id="RU367042"/>
    </source>
</evidence>
<protein>
    <recommendedName>
        <fullName evidence="1">60S ribosomal protein L7a</fullName>
    </recommendedName>
</protein>
<keyword evidence="4" id="KW-1185">Reference proteome</keyword>
<feature type="region of interest" description="Disordered" evidence="2">
    <location>
        <begin position="71"/>
        <end position="95"/>
    </location>
</feature>
<dbReference type="Gene3D" id="3.30.1330.30">
    <property type="match status" value="1"/>
</dbReference>
<name>A0ABQ9W3I5_SAGOE</name>
<dbReference type="InterPro" id="IPR001921">
    <property type="entry name" value="Ribosomal_eL8_euk"/>
</dbReference>